<dbReference type="InterPro" id="IPR016181">
    <property type="entry name" value="Acyl_CoA_acyltransferase"/>
</dbReference>
<proteinExistence type="predicted"/>
<dbReference type="Pfam" id="PF00583">
    <property type="entry name" value="Acetyltransf_1"/>
    <property type="match status" value="1"/>
</dbReference>
<dbReference type="PANTHER" id="PTHR43617">
    <property type="entry name" value="L-AMINO ACID N-ACETYLTRANSFERASE"/>
    <property type="match status" value="1"/>
</dbReference>
<dbReference type="CDD" id="cd04301">
    <property type="entry name" value="NAT_SF"/>
    <property type="match status" value="1"/>
</dbReference>
<feature type="domain" description="N-acetyltransferase" evidence="1">
    <location>
        <begin position="21"/>
        <end position="181"/>
    </location>
</feature>
<keyword evidence="2" id="KW-0808">Transferase</keyword>
<dbReference type="InterPro" id="IPR000182">
    <property type="entry name" value="GNAT_dom"/>
</dbReference>
<keyword evidence="2" id="KW-0645">Protease</keyword>
<dbReference type="GO" id="GO:0016747">
    <property type="term" value="F:acyltransferase activity, transferring groups other than amino-acyl groups"/>
    <property type="evidence" value="ECO:0007669"/>
    <property type="project" value="InterPro"/>
</dbReference>
<dbReference type="EMBL" id="MLJW01000048">
    <property type="protein sequence ID" value="OIR05653.1"/>
    <property type="molecule type" value="Genomic_DNA"/>
</dbReference>
<dbReference type="InterPro" id="IPR050276">
    <property type="entry name" value="MshD_Acetyltransferase"/>
</dbReference>
<keyword evidence="2" id="KW-0012">Acyltransferase</keyword>
<dbReference type="EC" id="2.3.1.-" evidence="2"/>
<dbReference type="GO" id="GO:0006508">
    <property type="term" value="P:proteolysis"/>
    <property type="evidence" value="ECO:0007669"/>
    <property type="project" value="UniProtKB-KW"/>
</dbReference>
<evidence type="ECO:0000313" key="2">
    <source>
        <dbReference type="EMBL" id="OIR05653.1"/>
    </source>
</evidence>
<dbReference type="SUPFAM" id="SSF55729">
    <property type="entry name" value="Acyl-CoA N-acyltransferases (Nat)"/>
    <property type="match status" value="1"/>
</dbReference>
<reference evidence="2" key="1">
    <citation type="submission" date="2016-10" db="EMBL/GenBank/DDBJ databases">
        <title>Sequence of Gallionella enrichment culture.</title>
        <authorList>
            <person name="Poehlein A."/>
            <person name="Muehling M."/>
            <person name="Daniel R."/>
        </authorList>
    </citation>
    <scope>NUCLEOTIDE SEQUENCE</scope>
</reference>
<dbReference type="GO" id="GO:0008233">
    <property type="term" value="F:peptidase activity"/>
    <property type="evidence" value="ECO:0007669"/>
    <property type="project" value="UniProtKB-KW"/>
</dbReference>
<keyword evidence="2" id="KW-0378">Hydrolase</keyword>
<comment type="caution">
    <text evidence="2">The sequence shown here is derived from an EMBL/GenBank/DDBJ whole genome shotgun (WGS) entry which is preliminary data.</text>
</comment>
<accession>A0A1J5SNI3</accession>
<sequence length="181" mass="21120">MVIALAQQKIFFKEKIMESNISIRHATNEDIFSIQYIAFSTWPVAYSAILSQEQLDYMLDLFYNEDALKDQMKNGHTFLIAEFNKEVIGFASFNFIADQTYKLQKLYVLPTIQQKGSGRILLNEVIDQVKKLGAKKLQLNVNRHNKALLFYEKLGFEIIKEDDINIGHDYFMNDYVMEKSI</sequence>
<name>A0A1J5SNI3_9ZZZZ</name>
<dbReference type="AlphaFoldDB" id="A0A1J5SNI3"/>
<evidence type="ECO:0000259" key="1">
    <source>
        <dbReference type="PROSITE" id="PS51186"/>
    </source>
</evidence>
<gene>
    <name evidence="2" type="primary">paiA_1</name>
    <name evidence="2" type="ORF">GALL_120870</name>
</gene>
<dbReference type="PROSITE" id="PS51186">
    <property type="entry name" value="GNAT"/>
    <property type="match status" value="1"/>
</dbReference>
<dbReference type="Gene3D" id="3.40.630.30">
    <property type="match status" value="1"/>
</dbReference>
<organism evidence="2">
    <name type="scientific">mine drainage metagenome</name>
    <dbReference type="NCBI Taxonomy" id="410659"/>
    <lineage>
        <taxon>unclassified sequences</taxon>
        <taxon>metagenomes</taxon>
        <taxon>ecological metagenomes</taxon>
    </lineage>
</organism>
<dbReference type="PANTHER" id="PTHR43617:SF2">
    <property type="entry name" value="UPF0039 PROTEIN SLL0451"/>
    <property type="match status" value="1"/>
</dbReference>
<protein>
    <submittedName>
        <fullName evidence="2">Protease synthase and sporulation negative regulatory protein PAI 1</fullName>
        <ecNumber evidence="2">2.3.1.-</ecNumber>
    </submittedName>
</protein>